<gene>
    <name evidence="1" type="ORF">Golax_001001</name>
</gene>
<proteinExistence type="predicted"/>
<dbReference type="EMBL" id="JABEZV010000013">
    <property type="protein sequence ID" value="MBA0728066.1"/>
    <property type="molecule type" value="Genomic_DNA"/>
</dbReference>
<dbReference type="Proteomes" id="UP000593574">
    <property type="component" value="Unassembled WGS sequence"/>
</dbReference>
<evidence type="ECO:0000313" key="2">
    <source>
        <dbReference type="Proteomes" id="UP000593574"/>
    </source>
</evidence>
<sequence length="45" mass="5014">VGTGTNITVRDSSWLPSSIDFRVARNNSILDSLMVADLIYEDSRQ</sequence>
<accession>A0A7J9AVC9</accession>
<feature type="non-terminal residue" evidence="1">
    <location>
        <position position="1"/>
    </location>
</feature>
<reference evidence="1 2" key="1">
    <citation type="journal article" date="2019" name="Genome Biol. Evol.">
        <title>Insights into the evolution of the New World diploid cottons (Gossypium, subgenus Houzingenia) based on genome sequencing.</title>
        <authorList>
            <person name="Grover C.E."/>
            <person name="Arick M.A. 2nd"/>
            <person name="Thrash A."/>
            <person name="Conover J.L."/>
            <person name="Sanders W.S."/>
            <person name="Peterson D.G."/>
            <person name="Frelichowski J.E."/>
            <person name="Scheffler J.A."/>
            <person name="Scheffler B.E."/>
            <person name="Wendel J.F."/>
        </authorList>
    </citation>
    <scope>NUCLEOTIDE SEQUENCE [LARGE SCALE GENOMIC DNA]</scope>
    <source>
        <strain evidence="1">4</strain>
        <tissue evidence="1">Leaf</tissue>
    </source>
</reference>
<comment type="caution">
    <text evidence="1">The sequence shown here is derived from an EMBL/GenBank/DDBJ whole genome shotgun (WGS) entry which is preliminary data.</text>
</comment>
<keyword evidence="2" id="KW-1185">Reference proteome</keyword>
<evidence type="ECO:0000313" key="1">
    <source>
        <dbReference type="EMBL" id="MBA0728066.1"/>
    </source>
</evidence>
<dbReference type="AlphaFoldDB" id="A0A7J9AVC9"/>
<protein>
    <submittedName>
        <fullName evidence="1">Uncharacterized protein</fullName>
    </submittedName>
</protein>
<organism evidence="1 2">
    <name type="scientific">Gossypium laxum</name>
    <dbReference type="NCBI Taxonomy" id="34288"/>
    <lineage>
        <taxon>Eukaryota</taxon>
        <taxon>Viridiplantae</taxon>
        <taxon>Streptophyta</taxon>
        <taxon>Embryophyta</taxon>
        <taxon>Tracheophyta</taxon>
        <taxon>Spermatophyta</taxon>
        <taxon>Magnoliopsida</taxon>
        <taxon>eudicotyledons</taxon>
        <taxon>Gunneridae</taxon>
        <taxon>Pentapetalae</taxon>
        <taxon>rosids</taxon>
        <taxon>malvids</taxon>
        <taxon>Malvales</taxon>
        <taxon>Malvaceae</taxon>
        <taxon>Malvoideae</taxon>
        <taxon>Gossypium</taxon>
    </lineage>
</organism>
<name>A0A7J9AVC9_9ROSI</name>